<dbReference type="Proteomes" id="UP000075604">
    <property type="component" value="Unassembled WGS sequence"/>
</dbReference>
<comment type="caution">
    <text evidence="2">The sequence shown here is derived from an EMBL/GenBank/DDBJ whole genome shotgun (WGS) entry which is preliminary data.</text>
</comment>
<dbReference type="Pfam" id="PF05685">
    <property type="entry name" value="Uma2"/>
    <property type="match status" value="1"/>
</dbReference>
<feature type="domain" description="Putative restriction endonuclease" evidence="1">
    <location>
        <begin position="24"/>
        <end position="194"/>
    </location>
</feature>
<name>A0A150PK56_SORCE</name>
<evidence type="ECO:0000259" key="1">
    <source>
        <dbReference type="Pfam" id="PF05685"/>
    </source>
</evidence>
<dbReference type="CDD" id="cd06260">
    <property type="entry name" value="DUF820-like"/>
    <property type="match status" value="1"/>
</dbReference>
<evidence type="ECO:0000313" key="2">
    <source>
        <dbReference type="EMBL" id="KYF55976.1"/>
    </source>
</evidence>
<dbReference type="EMBL" id="JELX01002271">
    <property type="protein sequence ID" value="KYF55976.1"/>
    <property type="molecule type" value="Genomic_DNA"/>
</dbReference>
<dbReference type="InterPro" id="IPR008538">
    <property type="entry name" value="Uma2"/>
</dbReference>
<organism evidence="2 3">
    <name type="scientific">Sorangium cellulosum</name>
    <name type="common">Polyangium cellulosum</name>
    <dbReference type="NCBI Taxonomy" id="56"/>
    <lineage>
        <taxon>Bacteria</taxon>
        <taxon>Pseudomonadati</taxon>
        <taxon>Myxococcota</taxon>
        <taxon>Polyangia</taxon>
        <taxon>Polyangiales</taxon>
        <taxon>Polyangiaceae</taxon>
        <taxon>Sorangium</taxon>
    </lineage>
</organism>
<proteinExistence type="predicted"/>
<gene>
    <name evidence="2" type="ORF">BE04_50785</name>
</gene>
<accession>A0A150PK56</accession>
<dbReference type="InterPro" id="IPR011335">
    <property type="entry name" value="Restrct_endonuc-II-like"/>
</dbReference>
<reference evidence="2 3" key="1">
    <citation type="submission" date="2014-02" db="EMBL/GenBank/DDBJ databases">
        <title>The small core and large imbalanced accessory genome model reveals a collaborative survival strategy of Sorangium cellulosum strains in nature.</title>
        <authorList>
            <person name="Han K."/>
            <person name="Peng R."/>
            <person name="Blom J."/>
            <person name="Li Y.-Z."/>
        </authorList>
    </citation>
    <scope>NUCLEOTIDE SEQUENCE [LARGE SCALE GENOMIC DNA]</scope>
    <source>
        <strain evidence="2 3">So0157-18</strain>
    </source>
</reference>
<dbReference type="PANTHER" id="PTHR34107:SF4">
    <property type="entry name" value="SLL1222 PROTEIN"/>
    <property type="match status" value="1"/>
</dbReference>
<protein>
    <recommendedName>
        <fullName evidence="1">Putative restriction endonuclease domain-containing protein</fullName>
    </recommendedName>
</protein>
<dbReference type="Gene3D" id="3.90.1570.10">
    <property type="entry name" value="tt1808, chain A"/>
    <property type="match status" value="1"/>
</dbReference>
<evidence type="ECO:0000313" key="3">
    <source>
        <dbReference type="Proteomes" id="UP000075604"/>
    </source>
</evidence>
<dbReference type="PANTHER" id="PTHR34107">
    <property type="entry name" value="SLL0198 PROTEIN-RELATED"/>
    <property type="match status" value="1"/>
</dbReference>
<sequence length="201" mass="22499">MSTGGLPRNLDPARNAPEVEAAFEAVPPERVAEILDGELFTFPRPGRPHTRSASRLTMKLGSAFDLGDGGPGGWVLLNVPELHLGPRPDKVVPDLAGWKRERMPDALGDADTPAHYDVAPDWVCEVISPRTERVDRSKKMRIYRREGVGHVWLLSPLLQMLEVYRIEGGRWVLLETYEEDAKVRAEPFDAVELDLAAIWTR</sequence>
<dbReference type="SUPFAM" id="SSF52980">
    <property type="entry name" value="Restriction endonuclease-like"/>
    <property type="match status" value="1"/>
</dbReference>
<dbReference type="InterPro" id="IPR012296">
    <property type="entry name" value="Nuclease_put_TT1808"/>
</dbReference>
<dbReference type="AlphaFoldDB" id="A0A150PK56"/>